<dbReference type="EMBL" id="KU521508">
    <property type="protein sequence ID" value="AND82242.1"/>
    <property type="molecule type" value="Genomic_DNA"/>
</dbReference>
<evidence type="ECO:0000256" key="2">
    <source>
        <dbReference type="ARBA" id="ARBA00004225"/>
    </source>
</evidence>
<geneLocation type="mitochondrion" evidence="20"/>
<dbReference type="PRINTS" id="PR01437">
    <property type="entry name" value="NUOXDRDTASE4"/>
</dbReference>
<feature type="transmembrane region" description="Helical" evidence="17">
    <location>
        <begin position="141"/>
        <end position="162"/>
    </location>
</feature>
<feature type="domain" description="NADH:ubiquinone oxidoreductase chain 4 N-terminal" evidence="19">
    <location>
        <begin position="1"/>
        <end position="100"/>
    </location>
</feature>
<feature type="transmembrane region" description="Helical" evidence="17">
    <location>
        <begin position="7"/>
        <end position="33"/>
    </location>
</feature>
<keyword evidence="13 17" id="KW-0830">Ubiquinone</keyword>
<keyword evidence="12 17" id="KW-0520">NAD</keyword>
<dbReference type="GO" id="GO:0003954">
    <property type="term" value="F:NADH dehydrogenase activity"/>
    <property type="evidence" value="ECO:0007669"/>
    <property type="project" value="TreeGrafter"/>
</dbReference>
<comment type="similarity">
    <text evidence="3 17">Belongs to the complex I subunit 4 family.</text>
</comment>
<dbReference type="PANTHER" id="PTHR43507:SF20">
    <property type="entry name" value="NADH-UBIQUINONE OXIDOREDUCTASE CHAIN 4"/>
    <property type="match status" value="1"/>
</dbReference>
<keyword evidence="14 17" id="KW-0496">Mitochondrion</keyword>
<feature type="transmembrane region" description="Helical" evidence="17">
    <location>
        <begin position="381"/>
        <end position="401"/>
    </location>
</feature>
<evidence type="ECO:0000256" key="15">
    <source>
        <dbReference type="ARBA" id="ARBA00023136"/>
    </source>
</evidence>
<dbReference type="InterPro" id="IPR003918">
    <property type="entry name" value="NADH_UbQ_OxRdtase"/>
</dbReference>
<evidence type="ECO:0000313" key="20">
    <source>
        <dbReference type="EMBL" id="AND82242.1"/>
    </source>
</evidence>
<feature type="transmembrane region" description="Helical" evidence="17">
    <location>
        <begin position="53"/>
        <end position="70"/>
    </location>
</feature>
<feature type="transmembrane region" description="Helical" evidence="17">
    <location>
        <begin position="343"/>
        <end position="361"/>
    </location>
</feature>
<evidence type="ECO:0000256" key="9">
    <source>
        <dbReference type="ARBA" id="ARBA00022967"/>
    </source>
</evidence>
<feature type="transmembrane region" description="Helical" evidence="17">
    <location>
        <begin position="422"/>
        <end position="441"/>
    </location>
</feature>
<gene>
    <name evidence="20" type="primary">Nad4</name>
</gene>
<evidence type="ECO:0000259" key="18">
    <source>
        <dbReference type="Pfam" id="PF00361"/>
    </source>
</evidence>
<keyword evidence="7 17" id="KW-0679">Respiratory chain</keyword>
<feature type="transmembrane region" description="Helical" evidence="17">
    <location>
        <begin position="301"/>
        <end position="322"/>
    </location>
</feature>
<dbReference type="PANTHER" id="PTHR43507">
    <property type="entry name" value="NADH-UBIQUINONE OXIDOREDUCTASE CHAIN 4"/>
    <property type="match status" value="1"/>
</dbReference>
<dbReference type="GO" id="GO:0015990">
    <property type="term" value="P:electron transport coupled proton transport"/>
    <property type="evidence" value="ECO:0007669"/>
    <property type="project" value="TreeGrafter"/>
</dbReference>
<keyword evidence="15 17" id="KW-0472">Membrane</keyword>
<comment type="function">
    <text evidence="1">Core subunit of the mitochondrial membrane respiratory chain NADH dehydrogenase (Complex I) that is believed to belong to the minimal assembly required for catalysis. Complex I functions in the transfer of electrons from NADH to the respiratory chain. The immediate electron acceptor for the enzyme is believed to be ubiquinone.</text>
</comment>
<comment type="subcellular location">
    <subcellularLocation>
        <location evidence="2 17">Mitochondrion membrane</location>
        <topology evidence="2 17">Multi-pass membrane protein</topology>
    </subcellularLocation>
</comment>
<feature type="transmembrane region" description="Helical" evidence="17">
    <location>
        <begin position="247"/>
        <end position="266"/>
    </location>
</feature>
<protein>
    <recommendedName>
        <fullName evidence="5 17">NADH-ubiquinone oxidoreductase chain 4</fullName>
        <ecNumber evidence="4 17">7.1.1.2</ecNumber>
    </recommendedName>
</protein>
<dbReference type="GO" id="GO:0048039">
    <property type="term" value="F:ubiquinone binding"/>
    <property type="evidence" value="ECO:0007669"/>
    <property type="project" value="TreeGrafter"/>
</dbReference>
<comment type="catalytic activity">
    <reaction evidence="16 17">
        <text>a ubiquinone + NADH + 5 H(+)(in) = a ubiquinol + NAD(+) + 4 H(+)(out)</text>
        <dbReference type="Rhea" id="RHEA:29091"/>
        <dbReference type="Rhea" id="RHEA-COMP:9565"/>
        <dbReference type="Rhea" id="RHEA-COMP:9566"/>
        <dbReference type="ChEBI" id="CHEBI:15378"/>
        <dbReference type="ChEBI" id="CHEBI:16389"/>
        <dbReference type="ChEBI" id="CHEBI:17976"/>
        <dbReference type="ChEBI" id="CHEBI:57540"/>
        <dbReference type="ChEBI" id="CHEBI:57945"/>
        <dbReference type="EC" id="7.1.1.2"/>
    </reaction>
</comment>
<comment type="function">
    <text evidence="17">Core subunit of the mitochondrial membrane respiratory chain NADH dehydrogenase (Complex I) which catalyzes electron transfer from NADH through the respiratory chain, using ubiquinone as an electron acceptor. Essential for the catalytic activity and assembly of complex I.</text>
</comment>
<evidence type="ECO:0000256" key="7">
    <source>
        <dbReference type="ARBA" id="ARBA00022660"/>
    </source>
</evidence>
<dbReference type="Pfam" id="PF01059">
    <property type="entry name" value="Oxidored_q5_N"/>
    <property type="match status" value="1"/>
</dbReference>
<feature type="transmembrane region" description="Helical" evidence="17">
    <location>
        <begin position="216"/>
        <end position="235"/>
    </location>
</feature>
<evidence type="ECO:0000256" key="4">
    <source>
        <dbReference type="ARBA" id="ARBA00012944"/>
    </source>
</evidence>
<evidence type="ECO:0000256" key="10">
    <source>
        <dbReference type="ARBA" id="ARBA00022982"/>
    </source>
</evidence>
<dbReference type="InterPro" id="IPR001750">
    <property type="entry name" value="ND/Mrp_TM"/>
</dbReference>
<dbReference type="InterPro" id="IPR000260">
    <property type="entry name" value="NADH4_N"/>
</dbReference>
<evidence type="ECO:0000256" key="11">
    <source>
        <dbReference type="ARBA" id="ARBA00022989"/>
    </source>
</evidence>
<evidence type="ECO:0000259" key="19">
    <source>
        <dbReference type="Pfam" id="PF01059"/>
    </source>
</evidence>
<evidence type="ECO:0000256" key="5">
    <source>
        <dbReference type="ARBA" id="ARBA00021006"/>
    </source>
</evidence>
<dbReference type="Pfam" id="PF00361">
    <property type="entry name" value="Proton_antipo_M"/>
    <property type="match status" value="1"/>
</dbReference>
<dbReference type="GO" id="GO:0042773">
    <property type="term" value="P:ATP synthesis coupled electron transport"/>
    <property type="evidence" value="ECO:0007669"/>
    <property type="project" value="InterPro"/>
</dbReference>
<evidence type="ECO:0000256" key="17">
    <source>
        <dbReference type="RuleBase" id="RU003297"/>
    </source>
</evidence>
<accession>A0A342KBL2</accession>
<feature type="transmembrane region" description="Helical" evidence="17">
    <location>
        <begin position="82"/>
        <end position="101"/>
    </location>
</feature>
<organism evidence="20">
    <name type="scientific">Grimothea gregaria</name>
    <dbReference type="NCBI Taxonomy" id="306053"/>
    <lineage>
        <taxon>Eukaryota</taxon>
        <taxon>Metazoa</taxon>
        <taxon>Ecdysozoa</taxon>
        <taxon>Arthropoda</taxon>
        <taxon>Crustacea</taxon>
        <taxon>Multicrustacea</taxon>
        <taxon>Malacostraca</taxon>
        <taxon>Eumalacostraca</taxon>
        <taxon>Eucarida</taxon>
        <taxon>Decapoda</taxon>
        <taxon>Pleocyemata</taxon>
        <taxon>Anomura</taxon>
        <taxon>Galatheoidea</taxon>
        <taxon>Munididae</taxon>
        <taxon>Grimothea</taxon>
    </lineage>
</organism>
<keyword evidence="10 17" id="KW-0249">Electron transport</keyword>
<evidence type="ECO:0000256" key="16">
    <source>
        <dbReference type="ARBA" id="ARBA00049551"/>
    </source>
</evidence>
<keyword evidence="6 17" id="KW-0813">Transport</keyword>
<evidence type="ECO:0000256" key="6">
    <source>
        <dbReference type="ARBA" id="ARBA00022448"/>
    </source>
</evidence>
<feature type="domain" description="NADH:quinone oxidoreductase/Mrp antiporter transmembrane" evidence="18">
    <location>
        <begin position="104"/>
        <end position="390"/>
    </location>
</feature>
<sequence length="447" mass="50539">MLSIIFFLLALIGFIKSWIFIQVALFMCCFILSLYCSHDFYMYMLGFNLGMDYLSYILIFLSVWIMSLIIMSSVKVNFNKNFSSMFLFTNITLLIFLVITFSSLDYLMFYISFEASLIPTLILILGWGYQPERIQAGIYMLFYTLFASLPLLVSILSLYWWGGSLIFGLTLKVLGFEFYSSIWFFASIMAFIVKLPMYMFHLWLPKAHVEAPVAGSMILAGILLKLGGYGLIRVLPLFGELSKMFCWLWIGLGILGGFIVSIICLRQVDMKSLIAYSSVAHMGLVLAGCMSLGWWGMSGAVIVMVGHGLCSSGLFCLANMVYERLGSRSLLINKGLMNFMPSMALWWFLLSIGNMGAPPTLNLLGEINLIMSMVGWSKLTILGICLLSFFSACYTLYMYSLSQHGLFFSSLFCCCSGKIREYLVLSLHWIPLNVMIMKSVLVMPNIY</sequence>
<keyword evidence="11 17" id="KW-1133">Transmembrane helix</keyword>
<feature type="transmembrane region" description="Helical" evidence="17">
    <location>
        <begin position="182"/>
        <end position="204"/>
    </location>
</feature>
<evidence type="ECO:0000256" key="14">
    <source>
        <dbReference type="ARBA" id="ARBA00023128"/>
    </source>
</evidence>
<dbReference type="GO" id="GO:0008137">
    <property type="term" value="F:NADH dehydrogenase (ubiquinone) activity"/>
    <property type="evidence" value="ECO:0007669"/>
    <property type="project" value="UniProtKB-UniRule"/>
</dbReference>
<feature type="transmembrane region" description="Helical" evidence="17">
    <location>
        <begin position="107"/>
        <end position="129"/>
    </location>
</feature>
<name>A0A342KBL2_9EUCA</name>
<dbReference type="EC" id="7.1.1.2" evidence="4 17"/>
<dbReference type="GO" id="GO:0031966">
    <property type="term" value="C:mitochondrial membrane"/>
    <property type="evidence" value="ECO:0007669"/>
    <property type="project" value="UniProtKB-SubCell"/>
</dbReference>
<proteinExistence type="inferred from homology"/>
<evidence type="ECO:0000256" key="1">
    <source>
        <dbReference type="ARBA" id="ARBA00003257"/>
    </source>
</evidence>
<evidence type="ECO:0000256" key="3">
    <source>
        <dbReference type="ARBA" id="ARBA00009025"/>
    </source>
</evidence>
<evidence type="ECO:0000256" key="12">
    <source>
        <dbReference type="ARBA" id="ARBA00023027"/>
    </source>
</evidence>
<reference evidence="20" key="1">
    <citation type="journal article" date="2016" name="Mitochondrial DNA Part B Resour">
        <title>The complete mitochondrial genome of squat lobster, Munida gregaria (Anomura, Galatheoidea, Munididae).</title>
        <authorList>
            <person name="Lee C.W."/>
            <person name="Song J.-H."/>
            <person name="Min G.-S."/>
            <person name="Kim S."/>
        </authorList>
    </citation>
    <scope>NUCLEOTIDE SEQUENCE</scope>
</reference>
<feature type="transmembrane region" description="Helical" evidence="17">
    <location>
        <begin position="273"/>
        <end position="295"/>
    </location>
</feature>
<evidence type="ECO:0000256" key="8">
    <source>
        <dbReference type="ARBA" id="ARBA00022692"/>
    </source>
</evidence>
<keyword evidence="9" id="KW-1278">Translocase</keyword>
<keyword evidence="8 17" id="KW-0812">Transmembrane</keyword>
<dbReference type="AlphaFoldDB" id="A0A342KBL2"/>
<evidence type="ECO:0000256" key="13">
    <source>
        <dbReference type="ARBA" id="ARBA00023075"/>
    </source>
</evidence>